<gene>
    <name evidence="1" type="ORF">SLEP1_g49440</name>
</gene>
<dbReference type="PANTHER" id="PTHR24559">
    <property type="entry name" value="TRANSPOSON TY3-I GAG-POL POLYPROTEIN"/>
    <property type="match status" value="1"/>
</dbReference>
<keyword evidence="2" id="KW-1185">Reference proteome</keyword>
<reference evidence="1 2" key="1">
    <citation type="journal article" date="2021" name="Commun. Biol.">
        <title>The genome of Shorea leprosula (Dipterocarpaceae) highlights the ecological relevance of drought in aseasonal tropical rainforests.</title>
        <authorList>
            <person name="Ng K.K.S."/>
            <person name="Kobayashi M.J."/>
            <person name="Fawcett J.A."/>
            <person name="Hatakeyama M."/>
            <person name="Paape T."/>
            <person name="Ng C.H."/>
            <person name="Ang C.C."/>
            <person name="Tnah L.H."/>
            <person name="Lee C.T."/>
            <person name="Nishiyama T."/>
            <person name="Sese J."/>
            <person name="O'Brien M.J."/>
            <person name="Copetti D."/>
            <person name="Mohd Noor M.I."/>
            <person name="Ong R.C."/>
            <person name="Putra M."/>
            <person name="Sireger I.Z."/>
            <person name="Indrioko S."/>
            <person name="Kosugi Y."/>
            <person name="Izuno A."/>
            <person name="Isagi Y."/>
            <person name="Lee S.L."/>
            <person name="Shimizu K.K."/>
        </authorList>
    </citation>
    <scope>NUCLEOTIDE SEQUENCE [LARGE SCALE GENOMIC DNA]</scope>
    <source>
        <strain evidence="1">214</strain>
    </source>
</reference>
<evidence type="ECO:0000313" key="1">
    <source>
        <dbReference type="EMBL" id="GKV41977.1"/>
    </source>
</evidence>
<dbReference type="AlphaFoldDB" id="A0AAV5LZV4"/>
<evidence type="ECO:0000313" key="2">
    <source>
        <dbReference type="Proteomes" id="UP001054252"/>
    </source>
</evidence>
<dbReference type="CDD" id="cd01647">
    <property type="entry name" value="RT_LTR"/>
    <property type="match status" value="1"/>
</dbReference>
<dbReference type="PANTHER" id="PTHR24559:SF439">
    <property type="entry name" value="RETROTRANSPOSON, UNCLASSIFIED-LIKE PROTEIN"/>
    <property type="match status" value="1"/>
</dbReference>
<dbReference type="Gene3D" id="3.30.70.270">
    <property type="match status" value="1"/>
</dbReference>
<sequence>MVEQFCQKYFQSEECITILDLHNTHQCTSEDLMVYVKRLRDLALDCYDGHAESFLVEICINKMFSEYRAILENIEINQFARLLDVARKTTIFVKAISIRKFVAKSTEKKAIAHTLVVSVRAKDKWIANGAITLPQLLREPNNDDKRNPKCCVDFRDLNKACLKDEFSIPNMDVLTDNTIGCEMYCLMDGSNGYNQVSMCLSDVEKTAFCIPIDNFYYVVMPFGLKDAGALIKESWWLSFMISFTFILKSTLTTLW</sequence>
<dbReference type="InterPro" id="IPR053134">
    <property type="entry name" value="RNA-dir_DNA_polymerase"/>
</dbReference>
<protein>
    <submittedName>
        <fullName evidence="1">Uncharacterized protein</fullName>
    </submittedName>
</protein>
<organism evidence="1 2">
    <name type="scientific">Rubroshorea leprosula</name>
    <dbReference type="NCBI Taxonomy" id="152421"/>
    <lineage>
        <taxon>Eukaryota</taxon>
        <taxon>Viridiplantae</taxon>
        <taxon>Streptophyta</taxon>
        <taxon>Embryophyta</taxon>
        <taxon>Tracheophyta</taxon>
        <taxon>Spermatophyta</taxon>
        <taxon>Magnoliopsida</taxon>
        <taxon>eudicotyledons</taxon>
        <taxon>Gunneridae</taxon>
        <taxon>Pentapetalae</taxon>
        <taxon>rosids</taxon>
        <taxon>malvids</taxon>
        <taxon>Malvales</taxon>
        <taxon>Dipterocarpaceae</taxon>
        <taxon>Rubroshorea</taxon>
    </lineage>
</organism>
<dbReference type="InterPro" id="IPR043128">
    <property type="entry name" value="Rev_trsase/Diguanyl_cyclase"/>
</dbReference>
<dbReference type="EMBL" id="BPVZ01000154">
    <property type="protein sequence ID" value="GKV41977.1"/>
    <property type="molecule type" value="Genomic_DNA"/>
</dbReference>
<proteinExistence type="predicted"/>
<name>A0AAV5LZV4_9ROSI</name>
<dbReference type="Proteomes" id="UP001054252">
    <property type="component" value="Unassembled WGS sequence"/>
</dbReference>
<dbReference type="Gene3D" id="3.10.10.10">
    <property type="entry name" value="HIV Type 1 Reverse Transcriptase, subunit A, domain 1"/>
    <property type="match status" value="1"/>
</dbReference>
<comment type="caution">
    <text evidence="1">The sequence shown here is derived from an EMBL/GenBank/DDBJ whole genome shotgun (WGS) entry which is preliminary data.</text>
</comment>
<accession>A0AAV5LZV4</accession>
<dbReference type="InterPro" id="IPR043502">
    <property type="entry name" value="DNA/RNA_pol_sf"/>
</dbReference>
<dbReference type="SUPFAM" id="SSF56672">
    <property type="entry name" value="DNA/RNA polymerases"/>
    <property type="match status" value="1"/>
</dbReference>